<name>A0A6N2YZ90_9FIRM</name>
<dbReference type="Gene3D" id="1.20.58.220">
    <property type="entry name" value="Phosphate transport system protein phou homolog 2, domain 2"/>
    <property type="match status" value="2"/>
</dbReference>
<dbReference type="Proteomes" id="UP001299409">
    <property type="component" value="Unassembled WGS sequence"/>
</dbReference>
<evidence type="ECO:0000259" key="8">
    <source>
        <dbReference type="Pfam" id="PF01895"/>
    </source>
</evidence>
<dbReference type="PANTHER" id="PTHR42930:SF3">
    <property type="entry name" value="PHOSPHATE-SPECIFIC TRANSPORT SYSTEM ACCESSORY PROTEIN PHOU"/>
    <property type="match status" value="1"/>
</dbReference>
<evidence type="ECO:0000313" key="11">
    <source>
        <dbReference type="Proteomes" id="UP001299409"/>
    </source>
</evidence>
<reference evidence="10" key="1">
    <citation type="submission" date="2019-11" db="EMBL/GenBank/DDBJ databases">
        <authorList>
            <person name="Feng L."/>
        </authorList>
    </citation>
    <scope>NUCLEOTIDE SEQUENCE</scope>
    <source>
        <strain evidence="10">IbartlettiiLFYP30</strain>
    </source>
</reference>
<gene>
    <name evidence="9" type="primary">phoU</name>
    <name evidence="10" type="ORF">IBLFYP30_01010</name>
    <name evidence="9" type="ORF">LIP50_11800</name>
</gene>
<dbReference type="SUPFAM" id="SSF109755">
    <property type="entry name" value="PhoU-like"/>
    <property type="match status" value="1"/>
</dbReference>
<comment type="subunit">
    <text evidence="3 7">Homodimer.</text>
</comment>
<feature type="domain" description="PhoU" evidence="8">
    <location>
        <begin position="120"/>
        <end position="206"/>
    </location>
</feature>
<dbReference type="GO" id="GO:0045936">
    <property type="term" value="P:negative regulation of phosphate metabolic process"/>
    <property type="evidence" value="ECO:0007669"/>
    <property type="project" value="InterPro"/>
</dbReference>
<dbReference type="GO" id="GO:0005737">
    <property type="term" value="C:cytoplasm"/>
    <property type="evidence" value="ECO:0007669"/>
    <property type="project" value="UniProtKB-SubCell"/>
</dbReference>
<dbReference type="PANTHER" id="PTHR42930">
    <property type="entry name" value="PHOSPHATE-SPECIFIC TRANSPORT SYSTEM ACCESSORY PROTEIN PHOU"/>
    <property type="match status" value="1"/>
</dbReference>
<organism evidence="10">
    <name type="scientific">Intestinibacter bartlettii</name>
    <dbReference type="NCBI Taxonomy" id="261299"/>
    <lineage>
        <taxon>Bacteria</taxon>
        <taxon>Bacillati</taxon>
        <taxon>Bacillota</taxon>
        <taxon>Clostridia</taxon>
        <taxon>Peptostreptococcales</taxon>
        <taxon>Peptostreptococcaceae</taxon>
        <taxon>Intestinibacter</taxon>
    </lineage>
</organism>
<dbReference type="GeneID" id="89564382"/>
<dbReference type="InterPro" id="IPR038078">
    <property type="entry name" value="PhoU-like_sf"/>
</dbReference>
<dbReference type="GO" id="GO:0030643">
    <property type="term" value="P:intracellular phosphate ion homeostasis"/>
    <property type="evidence" value="ECO:0007669"/>
    <property type="project" value="InterPro"/>
</dbReference>
<dbReference type="GO" id="GO:0006817">
    <property type="term" value="P:phosphate ion transport"/>
    <property type="evidence" value="ECO:0007669"/>
    <property type="project" value="UniProtKB-KW"/>
</dbReference>
<keyword evidence="6 7" id="KW-0592">Phosphate transport</keyword>
<dbReference type="Pfam" id="PF01895">
    <property type="entry name" value="PhoU"/>
    <property type="match status" value="2"/>
</dbReference>
<evidence type="ECO:0000256" key="3">
    <source>
        <dbReference type="ARBA" id="ARBA00011738"/>
    </source>
</evidence>
<keyword evidence="11" id="KW-1185">Reference proteome</keyword>
<evidence type="ECO:0000256" key="6">
    <source>
        <dbReference type="ARBA" id="ARBA00022592"/>
    </source>
</evidence>
<reference evidence="9 11" key="2">
    <citation type="submission" date="2021-10" db="EMBL/GenBank/DDBJ databases">
        <title>Collection of gut derived symbiotic bacterial strains cultured from healthy donors.</title>
        <authorList>
            <person name="Lin H."/>
            <person name="Littmann E."/>
            <person name="Claire K."/>
            <person name="Pamer E."/>
        </authorList>
    </citation>
    <scope>NUCLEOTIDE SEQUENCE [LARGE SCALE GENOMIC DNA]</scope>
    <source>
        <strain evidence="9 11">MSK.17.68</strain>
    </source>
</reference>
<dbReference type="EMBL" id="CACRUE010000006">
    <property type="protein sequence ID" value="VYT72385.1"/>
    <property type="molecule type" value="Genomic_DNA"/>
</dbReference>
<protein>
    <recommendedName>
        <fullName evidence="7">Phosphate-specific transport system accessory protein PhoU</fullName>
    </recommendedName>
</protein>
<dbReference type="InterPro" id="IPR026022">
    <property type="entry name" value="PhoU_dom"/>
</dbReference>
<evidence type="ECO:0000313" key="10">
    <source>
        <dbReference type="EMBL" id="VYT72385.1"/>
    </source>
</evidence>
<evidence type="ECO:0000256" key="4">
    <source>
        <dbReference type="ARBA" id="ARBA00022448"/>
    </source>
</evidence>
<keyword evidence="5 7" id="KW-0963">Cytoplasm</keyword>
<comment type="subcellular location">
    <subcellularLocation>
        <location evidence="1 7">Cytoplasm</location>
    </subcellularLocation>
</comment>
<comment type="similarity">
    <text evidence="2 7">Belongs to the PhoU family.</text>
</comment>
<dbReference type="NCBIfam" id="TIGR02135">
    <property type="entry name" value="phoU_full"/>
    <property type="match status" value="1"/>
</dbReference>
<dbReference type="PIRSF" id="PIRSF003107">
    <property type="entry name" value="PhoU"/>
    <property type="match status" value="1"/>
</dbReference>
<evidence type="ECO:0000256" key="1">
    <source>
        <dbReference type="ARBA" id="ARBA00004496"/>
    </source>
</evidence>
<dbReference type="AlphaFoldDB" id="A0A6N2YZ90"/>
<dbReference type="EMBL" id="JAJBMB010000013">
    <property type="protein sequence ID" value="MCB5446888.1"/>
    <property type="molecule type" value="Genomic_DNA"/>
</dbReference>
<dbReference type="FunFam" id="1.20.58.220:FF:000004">
    <property type="entry name" value="Phosphate-specific transport system accessory protein PhoU"/>
    <property type="match status" value="1"/>
</dbReference>
<sequence>MASTNLEMSIKTLREYINRMMDKCERAVELSVNSMINKDMDLAKRVIDDDDDIDILREYIRDRSIELMALKQPMAKDLREIYALSDISAELERIGDYAENIASEVVSIGGEDYIKQLIDIPKMTNYCLEMFKNLKSAFINQDADLAYKTALIDNEIDILYYKVREDCLKVMHENPEQNINQGVKLLFVARYLERIGDHITNVCEKIIYARNGKMIEIG</sequence>
<proteinExistence type="inferred from homology"/>
<evidence type="ECO:0000256" key="2">
    <source>
        <dbReference type="ARBA" id="ARBA00008107"/>
    </source>
</evidence>
<comment type="function">
    <text evidence="7">Plays a role in the regulation of phosphate uptake.</text>
</comment>
<dbReference type="RefSeq" id="WP_007286094.1">
    <property type="nucleotide sequence ID" value="NZ_BAABXU010000001.1"/>
</dbReference>
<evidence type="ECO:0000256" key="7">
    <source>
        <dbReference type="PIRNR" id="PIRNR003107"/>
    </source>
</evidence>
<evidence type="ECO:0000256" key="5">
    <source>
        <dbReference type="ARBA" id="ARBA00022490"/>
    </source>
</evidence>
<keyword evidence="4 7" id="KW-0813">Transport</keyword>
<dbReference type="InterPro" id="IPR028366">
    <property type="entry name" value="PhoU"/>
</dbReference>
<feature type="domain" description="PhoU" evidence="8">
    <location>
        <begin position="17"/>
        <end position="104"/>
    </location>
</feature>
<accession>A0A6N2YZ90</accession>
<evidence type="ECO:0000313" key="9">
    <source>
        <dbReference type="EMBL" id="MCB5446888.1"/>
    </source>
</evidence>